<accession>A0AAP0RPP3</accession>
<keyword evidence="2" id="KW-0689">Ribosomal protein</keyword>
<dbReference type="Gene3D" id="2.30.30.30">
    <property type="match status" value="1"/>
</dbReference>
<comment type="similarity">
    <text evidence="1">Belongs to the universal ribosomal protein uL24 family.</text>
</comment>
<proteinExistence type="inferred from homology"/>
<evidence type="ECO:0000256" key="1">
    <source>
        <dbReference type="ARBA" id="ARBA00010618"/>
    </source>
</evidence>
<dbReference type="InterPro" id="IPR008991">
    <property type="entry name" value="Translation_prot_SH3-like_sf"/>
</dbReference>
<organism evidence="4 5">
    <name type="scientific">Liquidambar formosana</name>
    <name type="common">Formosan gum</name>
    <dbReference type="NCBI Taxonomy" id="63359"/>
    <lineage>
        <taxon>Eukaryota</taxon>
        <taxon>Viridiplantae</taxon>
        <taxon>Streptophyta</taxon>
        <taxon>Embryophyta</taxon>
        <taxon>Tracheophyta</taxon>
        <taxon>Spermatophyta</taxon>
        <taxon>Magnoliopsida</taxon>
        <taxon>eudicotyledons</taxon>
        <taxon>Gunneridae</taxon>
        <taxon>Pentapetalae</taxon>
        <taxon>Saxifragales</taxon>
        <taxon>Altingiaceae</taxon>
        <taxon>Liquidambar</taxon>
    </lineage>
</organism>
<dbReference type="GO" id="GO:1990904">
    <property type="term" value="C:ribonucleoprotein complex"/>
    <property type="evidence" value="ECO:0007669"/>
    <property type="project" value="UniProtKB-KW"/>
</dbReference>
<comment type="caution">
    <text evidence="4">The sequence shown here is derived from an EMBL/GenBank/DDBJ whole genome shotgun (WGS) entry which is preliminary data.</text>
</comment>
<sequence>MGWKAAQKLIRNWKVLRGYNVMIDKGETGIIKRVIHSQNCVIVEAKNLLEKKHIKQGKVMKGGFLQLKPHFMPQMFKLTLSQGIDALQISHEQPVNHSCFHVCFSFILSRRW</sequence>
<dbReference type="CDD" id="cd06089">
    <property type="entry name" value="KOW_RPL26"/>
    <property type="match status" value="1"/>
</dbReference>
<dbReference type="Proteomes" id="UP001415857">
    <property type="component" value="Unassembled WGS sequence"/>
</dbReference>
<dbReference type="GO" id="GO:0003723">
    <property type="term" value="F:RNA binding"/>
    <property type="evidence" value="ECO:0007669"/>
    <property type="project" value="InterPro"/>
</dbReference>
<dbReference type="InterPro" id="IPR041988">
    <property type="entry name" value="Ribosomal_uL24_KOW"/>
</dbReference>
<reference evidence="4 5" key="1">
    <citation type="journal article" date="2024" name="Plant J.">
        <title>Genome sequences and population genomics reveal climatic adaptation and genomic divergence between two closely related sweetgum species.</title>
        <authorList>
            <person name="Xu W.Q."/>
            <person name="Ren C.Q."/>
            <person name="Zhang X.Y."/>
            <person name="Comes H.P."/>
            <person name="Liu X.H."/>
            <person name="Li Y.G."/>
            <person name="Kettle C.J."/>
            <person name="Jalonen R."/>
            <person name="Gaisberger H."/>
            <person name="Ma Y.Z."/>
            <person name="Qiu Y.X."/>
        </authorList>
    </citation>
    <scope>NUCLEOTIDE SEQUENCE [LARGE SCALE GENOMIC DNA]</scope>
    <source>
        <strain evidence="4">Hangzhou</strain>
    </source>
</reference>
<dbReference type="SUPFAM" id="SSF50104">
    <property type="entry name" value="Translation proteins SH3-like domain"/>
    <property type="match status" value="1"/>
</dbReference>
<dbReference type="InterPro" id="IPR014722">
    <property type="entry name" value="Rib_uL2_dom2"/>
</dbReference>
<name>A0AAP0RPP3_LIQFO</name>
<keyword evidence="3" id="KW-0687">Ribonucleoprotein</keyword>
<gene>
    <name evidence="4" type="ORF">L1049_004711</name>
</gene>
<evidence type="ECO:0000313" key="4">
    <source>
        <dbReference type="EMBL" id="KAK9281805.1"/>
    </source>
</evidence>
<evidence type="ECO:0000256" key="3">
    <source>
        <dbReference type="ARBA" id="ARBA00023274"/>
    </source>
</evidence>
<evidence type="ECO:0000313" key="5">
    <source>
        <dbReference type="Proteomes" id="UP001415857"/>
    </source>
</evidence>
<dbReference type="AlphaFoldDB" id="A0AAP0RPP3"/>
<dbReference type="EMBL" id="JBBPBK010000007">
    <property type="protein sequence ID" value="KAK9281805.1"/>
    <property type="molecule type" value="Genomic_DNA"/>
</dbReference>
<protein>
    <submittedName>
        <fullName evidence="4">Uncharacterized protein</fullName>
    </submittedName>
</protein>
<evidence type="ECO:0000256" key="2">
    <source>
        <dbReference type="ARBA" id="ARBA00022980"/>
    </source>
</evidence>
<dbReference type="GO" id="GO:0005840">
    <property type="term" value="C:ribosome"/>
    <property type="evidence" value="ECO:0007669"/>
    <property type="project" value="UniProtKB-KW"/>
</dbReference>
<keyword evidence="5" id="KW-1185">Reference proteome</keyword>